<proteinExistence type="predicted"/>
<accession>A0A8J2FPB4</accession>
<evidence type="ECO:0000313" key="1">
    <source>
        <dbReference type="EMBL" id="CAF0701158.1"/>
    </source>
</evidence>
<protein>
    <submittedName>
        <fullName evidence="1">Uncharacterized protein</fullName>
    </submittedName>
</protein>
<dbReference type="EMBL" id="CAJNOB010000034">
    <property type="protein sequence ID" value="CAF0701158.1"/>
    <property type="molecule type" value="Genomic_DNA"/>
</dbReference>
<name>A0A8J2FPB4_9BACT</name>
<dbReference type="AlphaFoldDB" id="A0A8J2FPB4"/>
<organism evidence="1 2">
    <name type="scientific">Candidatus Methylacidithermus pantelleriae</name>
    <dbReference type="NCBI Taxonomy" id="2744239"/>
    <lineage>
        <taxon>Bacteria</taxon>
        <taxon>Pseudomonadati</taxon>
        <taxon>Verrucomicrobiota</taxon>
        <taxon>Methylacidiphilae</taxon>
        <taxon>Methylacidiphilales</taxon>
        <taxon>Methylacidiphilaceae</taxon>
        <taxon>Candidatus Methylacidithermus</taxon>
    </lineage>
</organism>
<sequence length="135" mass="13967">MPFGSPLLGARLVCRALKRCDSFPEVGRASGVEEFIPLVEPDPGARLGASGAFVGFLRWVVGDGEAAGDRAMGAFGPLEVWVVFEAVLSVDLEGDSVVALFTEEVSGEEGFTGEASAEGVSIANRPFGEALAGFS</sequence>
<dbReference type="Proteomes" id="UP000663859">
    <property type="component" value="Unassembled WGS sequence"/>
</dbReference>
<evidence type="ECO:0000313" key="2">
    <source>
        <dbReference type="Proteomes" id="UP000663859"/>
    </source>
</evidence>
<comment type="caution">
    <text evidence="1">The sequence shown here is derived from an EMBL/GenBank/DDBJ whole genome shotgun (WGS) entry which is preliminary data.</text>
</comment>
<gene>
    <name evidence="1" type="ORF">MPNT_40168</name>
</gene>
<reference evidence="1" key="1">
    <citation type="submission" date="2021-02" db="EMBL/GenBank/DDBJ databases">
        <authorList>
            <person name="Cremers G."/>
            <person name="Picone N."/>
        </authorList>
    </citation>
    <scope>NUCLEOTIDE SEQUENCE</scope>
    <source>
        <strain evidence="1">PQ17</strain>
    </source>
</reference>
<keyword evidence="2" id="KW-1185">Reference proteome</keyword>